<dbReference type="Pfam" id="PF03050">
    <property type="entry name" value="DDE_Tnp_IS66"/>
    <property type="match status" value="1"/>
</dbReference>
<dbReference type="Proteomes" id="UP000190130">
    <property type="component" value="Unassembled WGS sequence"/>
</dbReference>
<gene>
    <name evidence="3" type="ORF">SAMN05660750_00168</name>
</gene>
<dbReference type="AlphaFoldDB" id="A0A1T5AFN3"/>
<protein>
    <submittedName>
        <fullName evidence="3">Transposase IS66 family protein</fullName>
    </submittedName>
</protein>
<feature type="domain" description="Transposase IS66 C-terminal" evidence="2">
    <location>
        <begin position="48"/>
        <end position="86"/>
    </location>
</feature>
<evidence type="ECO:0000313" key="3">
    <source>
        <dbReference type="EMBL" id="SKB33784.1"/>
    </source>
</evidence>
<dbReference type="PANTHER" id="PTHR33678:SF1">
    <property type="entry name" value="BLL1576 PROTEIN"/>
    <property type="match status" value="1"/>
</dbReference>
<feature type="domain" description="Transposase IS66 central" evidence="1">
    <location>
        <begin position="3"/>
        <end position="41"/>
    </location>
</feature>
<organism evidence="3 4">
    <name type="scientific">Bosea thiooxidans</name>
    <dbReference type="NCBI Taxonomy" id="53254"/>
    <lineage>
        <taxon>Bacteria</taxon>
        <taxon>Pseudomonadati</taxon>
        <taxon>Pseudomonadota</taxon>
        <taxon>Alphaproteobacteria</taxon>
        <taxon>Hyphomicrobiales</taxon>
        <taxon>Boseaceae</taxon>
        <taxon>Bosea</taxon>
    </lineage>
</organism>
<dbReference type="InterPro" id="IPR004291">
    <property type="entry name" value="Transposase_IS66_central"/>
</dbReference>
<accession>A0A1T5AFN3</accession>
<dbReference type="InterPro" id="IPR039552">
    <property type="entry name" value="IS66_C"/>
</dbReference>
<proteinExistence type="predicted"/>
<evidence type="ECO:0000259" key="2">
    <source>
        <dbReference type="Pfam" id="PF13817"/>
    </source>
</evidence>
<dbReference type="EMBL" id="FUYX01000001">
    <property type="protein sequence ID" value="SKB33784.1"/>
    <property type="molecule type" value="Genomic_DNA"/>
</dbReference>
<dbReference type="PANTHER" id="PTHR33678">
    <property type="entry name" value="BLL1576 PROTEIN"/>
    <property type="match status" value="1"/>
</dbReference>
<dbReference type="Pfam" id="PF13817">
    <property type="entry name" value="DDE_Tnp_IS66_C"/>
    <property type="match status" value="1"/>
</dbReference>
<evidence type="ECO:0000313" key="4">
    <source>
        <dbReference type="Proteomes" id="UP000190130"/>
    </source>
</evidence>
<name>A0A1T5AFN3_9HYPH</name>
<dbReference type="InterPro" id="IPR052344">
    <property type="entry name" value="Transposase-related"/>
</dbReference>
<reference evidence="3 4" key="1">
    <citation type="submission" date="2017-02" db="EMBL/GenBank/DDBJ databases">
        <authorList>
            <person name="Peterson S.W."/>
        </authorList>
    </citation>
    <scope>NUCLEOTIDE SEQUENCE [LARGE SCALE GENOMIC DNA]</scope>
    <source>
        <strain evidence="3 4">DSM 9653</strain>
    </source>
</reference>
<evidence type="ECO:0000259" key="1">
    <source>
        <dbReference type="Pfam" id="PF03050"/>
    </source>
</evidence>
<sequence length="98" mass="10469">MSLFLADGCVEIDSNTVERSIRPLALTRKNALFAGSDGGAEHWAVIASLLETAKLNGVEPPAYLADVIARIVSGHPNSRIDELLPWAYPAQAALRDVA</sequence>